<dbReference type="EMBL" id="CAICTM010002650">
    <property type="protein sequence ID" value="CAB9529861.1"/>
    <property type="molecule type" value="Genomic_DNA"/>
</dbReference>
<dbReference type="GO" id="GO:0004519">
    <property type="term" value="F:endonuclease activity"/>
    <property type="evidence" value="ECO:0007669"/>
    <property type="project" value="UniProtKB-KW"/>
</dbReference>
<dbReference type="AlphaFoldDB" id="A0A9N8F241"/>
<keyword evidence="3" id="KW-1185">Reference proteome</keyword>
<dbReference type="Gene3D" id="3.60.10.10">
    <property type="entry name" value="Endonuclease/exonuclease/phosphatase"/>
    <property type="match status" value="1"/>
</dbReference>
<name>A0A9N8F241_9STRA</name>
<dbReference type="SUPFAM" id="SSF56219">
    <property type="entry name" value="DNase I-like"/>
    <property type="match status" value="1"/>
</dbReference>
<dbReference type="InterPro" id="IPR036691">
    <property type="entry name" value="Endo/exonu/phosph_ase_sf"/>
</dbReference>
<evidence type="ECO:0000313" key="2">
    <source>
        <dbReference type="EMBL" id="CAB9529861.1"/>
    </source>
</evidence>
<dbReference type="PANTHER" id="PTHR12121">
    <property type="entry name" value="CARBON CATABOLITE REPRESSOR PROTEIN 4"/>
    <property type="match status" value="1"/>
</dbReference>
<keyword evidence="2" id="KW-0255">Endonuclease</keyword>
<comment type="caution">
    <text evidence="2">The sequence shown here is derived from an EMBL/GenBank/DDBJ whole genome shotgun (WGS) entry which is preliminary data.</text>
</comment>
<dbReference type="Pfam" id="PF03372">
    <property type="entry name" value="Exo_endo_phos"/>
    <property type="match status" value="1"/>
</dbReference>
<dbReference type="GO" id="GO:0000175">
    <property type="term" value="F:3'-5'-RNA exonuclease activity"/>
    <property type="evidence" value="ECO:0007669"/>
    <property type="project" value="TreeGrafter"/>
</dbReference>
<sequence>MTSPLSSPPSVVPTSSSNIRVLTFNVRGSFHRQDGPNVWNNRKELNLKTIQACDPDIIGFQEVQSGNFQYYDESFLAQDYDHVKGHACKRTMNWNLQDLQDSWSSSSNHVYNYVTRNLGSSSDQDEYVPIYWKRNRFELIRHGSFYLSETPTVESIGWQSKLIRAATWVCLRDKQESTNNAECIVLNTHLPHERHDATRTECACVILQQLAAMSSTPHHIVLGDFNCHASSPETEAYATFLENGYQDTVVEDEIQDANKKASTRQRLDTYHNFMGETCPFSLGRIDWILIKNNNDSDKNNGKRIEIVQSARIIRDCQLPLYPSDHYPVVADLKLQ</sequence>
<keyword evidence="2" id="KW-0540">Nuclease</keyword>
<dbReference type="OrthoDB" id="276515at2759"/>
<evidence type="ECO:0000259" key="1">
    <source>
        <dbReference type="Pfam" id="PF03372"/>
    </source>
</evidence>
<feature type="domain" description="Endonuclease/exonuclease/phosphatase" evidence="1">
    <location>
        <begin position="22"/>
        <end position="325"/>
    </location>
</feature>
<protein>
    <submittedName>
        <fullName evidence="2">Endonuclease Exonuclease phosphatase</fullName>
    </submittedName>
</protein>
<dbReference type="InterPro" id="IPR050410">
    <property type="entry name" value="CCR4/nocturin_mRNA_transcr"/>
</dbReference>
<keyword evidence="2" id="KW-0378">Hydrolase</keyword>
<organism evidence="2 3">
    <name type="scientific">Seminavis robusta</name>
    <dbReference type="NCBI Taxonomy" id="568900"/>
    <lineage>
        <taxon>Eukaryota</taxon>
        <taxon>Sar</taxon>
        <taxon>Stramenopiles</taxon>
        <taxon>Ochrophyta</taxon>
        <taxon>Bacillariophyta</taxon>
        <taxon>Bacillariophyceae</taxon>
        <taxon>Bacillariophycidae</taxon>
        <taxon>Naviculales</taxon>
        <taxon>Naviculaceae</taxon>
        <taxon>Seminavis</taxon>
    </lineage>
</organism>
<evidence type="ECO:0000313" key="3">
    <source>
        <dbReference type="Proteomes" id="UP001153069"/>
    </source>
</evidence>
<dbReference type="Proteomes" id="UP001153069">
    <property type="component" value="Unassembled WGS sequence"/>
</dbReference>
<accession>A0A9N8F241</accession>
<keyword evidence="2" id="KW-0269">Exonuclease</keyword>
<proteinExistence type="predicted"/>
<gene>
    <name evidence="2" type="ORF">SEMRO_2652_G333700.1</name>
</gene>
<dbReference type="PANTHER" id="PTHR12121:SF36">
    <property type="entry name" value="ENDONUCLEASE_EXONUCLEASE_PHOSPHATASE DOMAIN-CONTAINING PROTEIN"/>
    <property type="match status" value="1"/>
</dbReference>
<reference evidence="2" key="1">
    <citation type="submission" date="2020-06" db="EMBL/GenBank/DDBJ databases">
        <authorList>
            <consortium name="Plant Systems Biology data submission"/>
        </authorList>
    </citation>
    <scope>NUCLEOTIDE SEQUENCE</scope>
    <source>
        <strain evidence="2">D6</strain>
    </source>
</reference>
<dbReference type="InterPro" id="IPR005135">
    <property type="entry name" value="Endo/exonuclease/phosphatase"/>
</dbReference>